<feature type="domain" description="PHD-type" evidence="8">
    <location>
        <begin position="813"/>
        <end position="864"/>
    </location>
</feature>
<dbReference type="AlphaFoldDB" id="A0A9P6PZC7"/>
<dbReference type="GO" id="GO:0006355">
    <property type="term" value="P:regulation of DNA-templated transcription"/>
    <property type="evidence" value="ECO:0007669"/>
    <property type="project" value="InterPro"/>
</dbReference>
<evidence type="ECO:0000256" key="4">
    <source>
        <dbReference type="ARBA" id="ARBA00023125"/>
    </source>
</evidence>
<feature type="domain" description="PHD-type" evidence="12">
    <location>
        <begin position="872"/>
        <end position="995"/>
    </location>
</feature>
<evidence type="ECO:0000259" key="10">
    <source>
        <dbReference type="PROSITE" id="PS51038"/>
    </source>
</evidence>
<protein>
    <submittedName>
        <fullName evidence="13">PHD type zinc finger protein with BAH domain-containing protein</fullName>
    </submittedName>
</protein>
<dbReference type="SUPFAM" id="SSF46689">
    <property type="entry name" value="Homeodomain-like"/>
    <property type="match status" value="1"/>
</dbReference>
<dbReference type="InterPro" id="IPR013083">
    <property type="entry name" value="Znf_RING/FYVE/PHD"/>
</dbReference>
<feature type="region of interest" description="Disordered" evidence="7">
    <location>
        <begin position="1147"/>
        <end position="1168"/>
    </location>
</feature>
<keyword evidence="3" id="KW-0862">Zinc</keyword>
<dbReference type="Pfam" id="PF01426">
    <property type="entry name" value="BAH"/>
    <property type="match status" value="1"/>
</dbReference>
<dbReference type="SMART" id="SM00439">
    <property type="entry name" value="BAH"/>
    <property type="match status" value="1"/>
</dbReference>
<dbReference type="InterPro" id="IPR000679">
    <property type="entry name" value="Znf_GATA"/>
</dbReference>
<feature type="region of interest" description="Disordered" evidence="7">
    <location>
        <begin position="746"/>
        <end position="810"/>
    </location>
</feature>
<dbReference type="GO" id="GO:0008270">
    <property type="term" value="F:zinc ion binding"/>
    <property type="evidence" value="ECO:0007669"/>
    <property type="project" value="UniProtKB-KW"/>
</dbReference>
<evidence type="ECO:0000256" key="3">
    <source>
        <dbReference type="ARBA" id="ARBA00022833"/>
    </source>
</evidence>
<dbReference type="InterPro" id="IPR001965">
    <property type="entry name" value="Znf_PHD"/>
</dbReference>
<evidence type="ECO:0000259" key="12">
    <source>
        <dbReference type="PROSITE" id="PS51805"/>
    </source>
</evidence>
<evidence type="ECO:0000259" key="8">
    <source>
        <dbReference type="PROSITE" id="PS50016"/>
    </source>
</evidence>
<dbReference type="GO" id="GO:0048189">
    <property type="term" value="C:Lid2 complex"/>
    <property type="evidence" value="ECO:0007669"/>
    <property type="project" value="TreeGrafter"/>
</dbReference>
<dbReference type="InterPro" id="IPR011011">
    <property type="entry name" value="Znf_FYVE_PHD"/>
</dbReference>
<dbReference type="PROSITE" id="PS51293">
    <property type="entry name" value="SANT"/>
    <property type="match status" value="1"/>
</dbReference>
<dbReference type="SMART" id="SM00717">
    <property type="entry name" value="SANT"/>
    <property type="match status" value="1"/>
</dbReference>
<evidence type="ECO:0000256" key="2">
    <source>
        <dbReference type="ARBA" id="ARBA00022771"/>
    </source>
</evidence>
<feature type="compositionally biased region" description="Gly residues" evidence="7">
    <location>
        <begin position="658"/>
        <end position="673"/>
    </location>
</feature>
<keyword evidence="5" id="KW-0539">Nucleus</keyword>
<feature type="region of interest" description="Disordered" evidence="7">
    <location>
        <begin position="250"/>
        <end position="355"/>
    </location>
</feature>
<evidence type="ECO:0000256" key="5">
    <source>
        <dbReference type="ARBA" id="ARBA00023242"/>
    </source>
</evidence>
<feature type="compositionally biased region" description="Low complexity" evidence="7">
    <location>
        <begin position="268"/>
        <end position="301"/>
    </location>
</feature>
<dbReference type="FunFam" id="1.10.10.60:FF:000012">
    <property type="entry name" value="Metastasis-associated 1 family, member 3"/>
    <property type="match status" value="1"/>
</dbReference>
<evidence type="ECO:0000313" key="14">
    <source>
        <dbReference type="Proteomes" id="UP000807716"/>
    </source>
</evidence>
<dbReference type="Proteomes" id="UP000807716">
    <property type="component" value="Unassembled WGS sequence"/>
</dbReference>
<dbReference type="SMART" id="SM00249">
    <property type="entry name" value="PHD"/>
    <property type="match status" value="3"/>
</dbReference>
<dbReference type="Gene3D" id="1.10.10.60">
    <property type="entry name" value="Homeodomain-like"/>
    <property type="match status" value="1"/>
</dbReference>
<keyword evidence="1" id="KW-0479">Metal-binding</keyword>
<dbReference type="GO" id="GO:0004842">
    <property type="term" value="F:ubiquitin-protein transferase activity"/>
    <property type="evidence" value="ECO:0007669"/>
    <property type="project" value="TreeGrafter"/>
</dbReference>
<proteinExistence type="predicted"/>
<reference evidence="13" key="1">
    <citation type="journal article" date="2020" name="Fungal Divers.">
        <title>Resolving the Mortierellaceae phylogeny through synthesis of multi-gene phylogenetics and phylogenomics.</title>
        <authorList>
            <person name="Vandepol N."/>
            <person name="Liber J."/>
            <person name="Desiro A."/>
            <person name="Na H."/>
            <person name="Kennedy M."/>
            <person name="Barry K."/>
            <person name="Grigoriev I.V."/>
            <person name="Miller A.N."/>
            <person name="O'Donnell K."/>
            <person name="Stajich J.E."/>
            <person name="Bonito G."/>
        </authorList>
    </citation>
    <scope>NUCLEOTIDE SEQUENCE</scope>
    <source>
        <strain evidence="13">BC1065</strain>
    </source>
</reference>
<evidence type="ECO:0000256" key="6">
    <source>
        <dbReference type="PROSITE-ProRule" id="PRU00094"/>
    </source>
</evidence>
<feature type="domain" description="GATA-type" evidence="9">
    <location>
        <begin position="693"/>
        <end position="714"/>
    </location>
</feature>
<dbReference type="Gene3D" id="3.30.40.10">
    <property type="entry name" value="Zinc/RING finger domain, C3HC4 (zinc finger)"/>
    <property type="match status" value="2"/>
</dbReference>
<keyword evidence="14" id="KW-1185">Reference proteome</keyword>
<dbReference type="Pfam" id="PF13832">
    <property type="entry name" value="zf-HC5HC2H_2"/>
    <property type="match status" value="1"/>
</dbReference>
<dbReference type="PANTHER" id="PTHR47672">
    <property type="entry name" value="E3 UBIQUITIN-PROTEIN LIGASE SNT2"/>
    <property type="match status" value="1"/>
</dbReference>
<dbReference type="PANTHER" id="PTHR47672:SF1">
    <property type="entry name" value="E3 UBIQUITIN-PROTEIN LIGASE SNT2"/>
    <property type="match status" value="1"/>
</dbReference>
<dbReference type="InterPro" id="IPR001025">
    <property type="entry name" value="BAH_dom"/>
</dbReference>
<feature type="compositionally biased region" description="Gly residues" evidence="7">
    <location>
        <begin position="1069"/>
        <end position="1100"/>
    </location>
</feature>
<feature type="region of interest" description="Disordered" evidence="7">
    <location>
        <begin position="417"/>
        <end position="498"/>
    </location>
</feature>
<evidence type="ECO:0000256" key="1">
    <source>
        <dbReference type="ARBA" id="ARBA00022723"/>
    </source>
</evidence>
<dbReference type="InterPro" id="IPR001005">
    <property type="entry name" value="SANT/Myb"/>
</dbReference>
<dbReference type="SMART" id="SM00401">
    <property type="entry name" value="ZnF_GATA"/>
    <property type="match status" value="1"/>
</dbReference>
<dbReference type="InterPro" id="IPR034732">
    <property type="entry name" value="EPHD"/>
</dbReference>
<gene>
    <name evidence="13" type="primary">SNT2</name>
    <name evidence="13" type="ORF">DFQ27_005298</name>
</gene>
<dbReference type="GO" id="GO:0043565">
    <property type="term" value="F:sequence-specific DNA binding"/>
    <property type="evidence" value="ECO:0007669"/>
    <property type="project" value="InterPro"/>
</dbReference>
<keyword evidence="4" id="KW-0238">DNA-binding</keyword>
<dbReference type="PROSITE" id="PS50114">
    <property type="entry name" value="GATA_ZN_FINGER_2"/>
    <property type="match status" value="1"/>
</dbReference>
<feature type="compositionally biased region" description="Polar residues" evidence="7">
    <location>
        <begin position="761"/>
        <end position="781"/>
    </location>
</feature>
<feature type="compositionally biased region" description="Polar residues" evidence="7">
    <location>
        <begin position="456"/>
        <end position="471"/>
    </location>
</feature>
<keyword evidence="2 6" id="KW-0863">Zinc-finger</keyword>
<dbReference type="Gene3D" id="3.30.50.10">
    <property type="entry name" value="Erythroid Transcription Factor GATA-1, subunit A"/>
    <property type="match status" value="1"/>
</dbReference>
<dbReference type="GO" id="GO:0003682">
    <property type="term" value="F:chromatin binding"/>
    <property type="evidence" value="ECO:0007669"/>
    <property type="project" value="InterPro"/>
</dbReference>
<dbReference type="InterPro" id="IPR043151">
    <property type="entry name" value="BAH_sf"/>
</dbReference>
<evidence type="ECO:0000313" key="13">
    <source>
        <dbReference type="EMBL" id="KAG0257081.1"/>
    </source>
</evidence>
<evidence type="ECO:0000256" key="7">
    <source>
        <dbReference type="SAM" id="MobiDB-lite"/>
    </source>
</evidence>
<organism evidence="13 14">
    <name type="scientific">Actinomortierella ambigua</name>
    <dbReference type="NCBI Taxonomy" id="1343610"/>
    <lineage>
        <taxon>Eukaryota</taxon>
        <taxon>Fungi</taxon>
        <taxon>Fungi incertae sedis</taxon>
        <taxon>Mucoromycota</taxon>
        <taxon>Mortierellomycotina</taxon>
        <taxon>Mortierellomycetes</taxon>
        <taxon>Mortierellales</taxon>
        <taxon>Mortierellaceae</taxon>
        <taxon>Actinomortierella</taxon>
    </lineage>
</organism>
<dbReference type="PROSITE" id="PS50016">
    <property type="entry name" value="ZF_PHD_2"/>
    <property type="match status" value="1"/>
</dbReference>
<dbReference type="Pfam" id="PF13831">
    <property type="entry name" value="PHD_2"/>
    <property type="match status" value="1"/>
</dbReference>
<dbReference type="CDD" id="cd15493">
    <property type="entry name" value="PHD_JMJD2"/>
    <property type="match status" value="1"/>
</dbReference>
<name>A0A9P6PZC7_9FUNG</name>
<dbReference type="InterPro" id="IPR029617">
    <property type="entry name" value="Snt2"/>
</dbReference>
<feature type="compositionally biased region" description="Low complexity" evidence="7">
    <location>
        <begin position="1147"/>
        <end position="1159"/>
    </location>
</feature>
<dbReference type="Pfam" id="PF00249">
    <property type="entry name" value="Myb_DNA-binding"/>
    <property type="match status" value="1"/>
</dbReference>
<sequence>MYGKITQTTLPDGTVISVNDHVYLASEFTGESYYIGRVMEFGKPMKGKTLQVRIGWFYRPKDVMASRRNFDPRLLIATMHSDMNPVTSIRGRCVVTHQAYIRNLDEYKALPDHFYYNQLFDRYIHRFYEVIPVESVRNLPQDVAEELARRYQFIVVEMGTGSEYTDAHRVCQICKRWCAKAKRTQARLSTRLSTHITIWGLLDTKLMKNNAGKHKGYHHMLCMNPPMLRKPSKGFAFQCALCTKLAMESSSTTPGSTAPRLQGNANGTTSTTTTTTTTSSSTTTSLNANGDSSNASSGQNSPRGSPKQKSTPIMMITPAADSPAGQKVLNGRGRPTRNSGSNSSTANTPMSHGKSGLLISDQKQRMSHLWPFRYFGTHADIRDIFDPDDRVYPRAASRVGTKYQTYVLKWERPGQILPTSTIFDDPKGSSMRGRARRNRGGRFQSRLRVPEESETTSRAASVSLEGSQDGTESVVAPPSPSKSLNMEESVHVERGGDDTSTLVYLKPDDIDEQYVSKYLDNLKDLHLPLPSHSADLIDRALLALQNNQFDSAKALEEMAKVTQEDFDLSDWTLEEIDRFEQGIRVYGHELHAVKNLVGSRTMKDIVRFFYRWKKTERYQPVYSVFTKINKPNKKFKSVGRAEVTSPTLESHARHHGRGGAGVPTGGVYGGGGGDSDDDNIPDNDSLIWPNEENKHSFECAHCGVTKTTVWRRAPGEAEGDRRTPRVYCNDCGNEWVRYVTLPPIPESVKEGRKGRSRDANGKNQTSSSAASPSRNDLAMSTQKRKRGEGKLTRKRTKGEFSQEPTRSPSPIPDRPCAVCNCFAEEDEPILRCQECYLTVHHDCYGVSEEITMNKSWQCDTCLNNMNPTASTTYNCVLCSKTPCKDSPQALKRTTGNNWAHVLCAVWIPEVSVVDMDTLSPIESIGKIRPERWKQTCSICKERTGACVTCSDGCKRVFHVTCAREAGYEVAFEMQPAPKNTRGGLMVPVVLCPQSAAEYEEADEEEHRKLIHIRDQPDAETDLNALMTYVRYYKQCDTSVSGAMRKCRLLMSLNPGLGSETLLQSHGGAMAHGGSNGSSTVGGHGGHGGHGGGHGGGGHTGHGGHGRRWSGSSRGSTRRTQDIECQRCHTHVSPIWWDSSLASLSPSLSSLSSSSSLAAADHSPMMNDEPRIKREESDMRMIGEEHEHRKDGLELSPASATEYEMSGGQLMDGIVASRTKNGSARLKNVCKLCHRCHWELTIQGSGASNNTAASAPAPTATATTNTTTYMIKVN</sequence>
<dbReference type="OrthoDB" id="336088at2759"/>
<feature type="compositionally biased region" description="Polar residues" evidence="7">
    <location>
        <begin position="336"/>
        <end position="350"/>
    </location>
</feature>
<feature type="compositionally biased region" description="Basic residues" evidence="7">
    <location>
        <begin position="782"/>
        <end position="796"/>
    </location>
</feature>
<dbReference type="InterPro" id="IPR019787">
    <property type="entry name" value="Znf_PHD-finger"/>
</dbReference>
<dbReference type="SUPFAM" id="SSF57716">
    <property type="entry name" value="Glucocorticoid receptor-like (DNA-binding domain)"/>
    <property type="match status" value="1"/>
</dbReference>
<feature type="domain" description="SANT" evidence="11">
    <location>
        <begin position="569"/>
        <end position="617"/>
    </location>
</feature>
<feature type="region of interest" description="Disordered" evidence="7">
    <location>
        <begin position="1064"/>
        <end position="1121"/>
    </location>
</feature>
<dbReference type="InterPro" id="IPR017884">
    <property type="entry name" value="SANT_dom"/>
</dbReference>
<evidence type="ECO:0000259" key="9">
    <source>
        <dbReference type="PROSITE" id="PS50114"/>
    </source>
</evidence>
<dbReference type="EMBL" id="JAAAJB010000376">
    <property type="protein sequence ID" value="KAG0257081.1"/>
    <property type="molecule type" value="Genomic_DNA"/>
</dbReference>
<feature type="compositionally biased region" description="Basic and acidic residues" evidence="7">
    <location>
        <begin position="488"/>
        <end position="497"/>
    </location>
</feature>
<dbReference type="PROSITE" id="PS51038">
    <property type="entry name" value="BAH"/>
    <property type="match status" value="1"/>
</dbReference>
<feature type="domain" description="BAH" evidence="10">
    <location>
        <begin position="14"/>
        <end position="131"/>
    </location>
</feature>
<dbReference type="PROSITE" id="PS51805">
    <property type="entry name" value="EPHD"/>
    <property type="match status" value="1"/>
</dbReference>
<dbReference type="GO" id="GO:0036205">
    <property type="term" value="P:histone catabolic process"/>
    <property type="evidence" value="ECO:0007669"/>
    <property type="project" value="TreeGrafter"/>
</dbReference>
<dbReference type="Gene3D" id="2.30.30.490">
    <property type="match status" value="1"/>
</dbReference>
<dbReference type="InterPro" id="IPR009057">
    <property type="entry name" value="Homeodomain-like_sf"/>
</dbReference>
<evidence type="ECO:0000259" key="11">
    <source>
        <dbReference type="PROSITE" id="PS51293"/>
    </source>
</evidence>
<feature type="region of interest" description="Disordered" evidence="7">
    <location>
        <begin position="636"/>
        <end position="688"/>
    </location>
</feature>
<accession>A0A9P6PZC7</accession>
<dbReference type="InterPro" id="IPR013088">
    <property type="entry name" value="Znf_NHR/GATA"/>
</dbReference>
<dbReference type="CDD" id="cd00202">
    <property type="entry name" value="ZnF_GATA"/>
    <property type="match status" value="1"/>
</dbReference>
<dbReference type="SUPFAM" id="SSF57903">
    <property type="entry name" value="FYVE/PHD zinc finger"/>
    <property type="match status" value="1"/>
</dbReference>
<feature type="compositionally biased region" description="Basic and acidic residues" evidence="7">
    <location>
        <begin position="747"/>
        <end position="760"/>
    </location>
</feature>
<comment type="caution">
    <text evidence="13">The sequence shown here is derived from an EMBL/GenBank/DDBJ whole genome shotgun (WGS) entry which is preliminary data.</text>
</comment>